<proteinExistence type="predicted"/>
<name>F7VIE8_9PROT</name>
<comment type="caution">
    <text evidence="2">The sequence shown here is derived from an EMBL/GenBank/DDBJ whole genome shotgun (WGS) entry which is preliminary data.</text>
</comment>
<evidence type="ECO:0000313" key="3">
    <source>
        <dbReference type="Proteomes" id="UP000004319"/>
    </source>
</evidence>
<reference evidence="2 3" key="1">
    <citation type="journal article" date="2011" name="Biochem. Biophys. Res. Commun.">
        <title>Increased number of Arginine-based salt bridges contributes to the thermotolerance of thermotolerant acetic acid bacteria, Acetobacter tropicalis SKU1100.</title>
        <authorList>
            <person name="Matsutani M."/>
            <person name="Hirakawa H."/>
            <person name="Nishikura M."/>
            <person name="Soemphol W."/>
            <person name="Ali I.A.I."/>
            <person name="Yakushi T."/>
            <person name="Matsushita K."/>
        </authorList>
    </citation>
    <scope>NUCLEOTIDE SEQUENCE [LARGE SCALE GENOMIC DNA]</scope>
    <source>
        <strain evidence="2 3">NBRC 101654</strain>
    </source>
</reference>
<feature type="transmembrane region" description="Helical" evidence="1">
    <location>
        <begin position="25"/>
        <end position="41"/>
    </location>
</feature>
<keyword evidence="1" id="KW-1133">Transmembrane helix</keyword>
<accession>F7VIE8</accession>
<dbReference type="AlphaFoldDB" id="F7VIE8"/>
<sequence>MCFRTSFLLPGGRARYRNSLRHENVINFISIIIQIVGGFFGKKMLTIVS</sequence>
<organism evidence="2 3">
    <name type="scientific">Acetobacter tropicalis NBRC 101654</name>
    <dbReference type="NCBI Taxonomy" id="749388"/>
    <lineage>
        <taxon>Bacteria</taxon>
        <taxon>Pseudomonadati</taxon>
        <taxon>Pseudomonadota</taxon>
        <taxon>Alphaproteobacteria</taxon>
        <taxon>Acetobacterales</taxon>
        <taxon>Acetobacteraceae</taxon>
        <taxon>Acetobacter</taxon>
    </lineage>
</organism>
<protein>
    <submittedName>
        <fullName evidence="2">Uncharacterized protein</fullName>
    </submittedName>
</protein>
<dbReference type="Proteomes" id="UP000004319">
    <property type="component" value="Unassembled WGS sequence"/>
</dbReference>
<keyword evidence="1" id="KW-0812">Transmembrane</keyword>
<gene>
    <name evidence="2" type="ORF">ATPR_3147</name>
</gene>
<dbReference type="EMBL" id="BABS01000174">
    <property type="protein sequence ID" value="GAA10143.1"/>
    <property type="molecule type" value="Genomic_DNA"/>
</dbReference>
<keyword evidence="1" id="KW-0472">Membrane</keyword>
<evidence type="ECO:0000313" key="2">
    <source>
        <dbReference type="EMBL" id="GAA10143.1"/>
    </source>
</evidence>
<evidence type="ECO:0000256" key="1">
    <source>
        <dbReference type="SAM" id="Phobius"/>
    </source>
</evidence>